<dbReference type="PANTHER" id="PTHR30349:SF82">
    <property type="entry name" value="INTEGRASE_RECOMBINASE YOEC-RELATED"/>
    <property type="match status" value="1"/>
</dbReference>
<dbReference type="InterPro" id="IPR002104">
    <property type="entry name" value="Integrase_catalytic"/>
</dbReference>
<evidence type="ECO:0000259" key="2">
    <source>
        <dbReference type="PROSITE" id="PS51898"/>
    </source>
</evidence>
<dbReference type="eggNOG" id="COG0582">
    <property type="taxonomic scope" value="Bacteria"/>
</dbReference>
<keyword evidence="3" id="KW-0614">Plasmid</keyword>
<dbReference type="InterPro" id="IPR050090">
    <property type="entry name" value="Tyrosine_recombinase_XerCD"/>
</dbReference>
<dbReference type="PANTHER" id="PTHR30349">
    <property type="entry name" value="PHAGE INTEGRASE-RELATED"/>
    <property type="match status" value="1"/>
</dbReference>
<protein>
    <submittedName>
        <fullName evidence="3">Integrase family protein</fullName>
    </submittedName>
</protein>
<dbReference type="Gene3D" id="1.10.443.10">
    <property type="entry name" value="Intergrase catalytic core"/>
    <property type="match status" value="1"/>
</dbReference>
<accession>E4SAY2</accession>
<evidence type="ECO:0000313" key="4">
    <source>
        <dbReference type="Proteomes" id="UP000009256"/>
    </source>
</evidence>
<dbReference type="PROSITE" id="PS51898">
    <property type="entry name" value="TYR_RECOMBINASE"/>
    <property type="match status" value="1"/>
</dbReference>
<proteinExistence type="predicted"/>
<gene>
    <name evidence="3" type="ordered locus">Calkr_2638</name>
</gene>
<dbReference type="Pfam" id="PF00589">
    <property type="entry name" value="Phage_integrase"/>
    <property type="match status" value="1"/>
</dbReference>
<keyword evidence="1" id="KW-0233">DNA recombination</keyword>
<dbReference type="OrthoDB" id="9788852at2"/>
<dbReference type="GO" id="GO:0015074">
    <property type="term" value="P:DNA integration"/>
    <property type="evidence" value="ECO:0007669"/>
    <property type="project" value="InterPro"/>
</dbReference>
<name>E4SAY2_CALA7</name>
<feature type="domain" description="Tyr recombinase" evidence="2">
    <location>
        <begin position="3"/>
        <end position="179"/>
    </location>
</feature>
<evidence type="ECO:0000313" key="3">
    <source>
        <dbReference type="EMBL" id="ADQ42061.1"/>
    </source>
</evidence>
<keyword evidence="4" id="KW-1185">Reference proteome</keyword>
<dbReference type="Proteomes" id="UP000009256">
    <property type="component" value="Plasmid pCALKR01"/>
</dbReference>
<reference key="1">
    <citation type="submission" date="2010-11" db="EMBL/GenBank/DDBJ databases">
        <title>Complete sequence of plasmid of Caldicellulosiruptor kristjanssonii 177R1B.</title>
        <authorList>
            <consortium name="US DOE Joint Genome Institute"/>
            <person name="Lucas S."/>
            <person name="Copeland A."/>
            <person name="Lapidus A."/>
            <person name="Cheng J.-F."/>
            <person name="Bruce D."/>
            <person name="Goodwin L."/>
            <person name="Pitluck S."/>
            <person name="Davenport K."/>
            <person name="Detter J.C."/>
            <person name="Han C."/>
            <person name="Tapia R."/>
            <person name="Land M."/>
            <person name="Hauser L."/>
            <person name="Jeffries C."/>
            <person name="Kyrpides N."/>
            <person name="Ivanova N."/>
            <person name="Mikhailova N."/>
            <person name="Blumer-Schuette S.E."/>
            <person name="Kelly R.M."/>
            <person name="Woyke T."/>
        </authorList>
    </citation>
    <scope>NUCLEOTIDE SEQUENCE</scope>
    <source>
        <strain>177R1B</strain>
    </source>
</reference>
<dbReference type="HOGENOM" id="CLU_027562_33_1_9"/>
<evidence type="ECO:0000256" key="1">
    <source>
        <dbReference type="ARBA" id="ARBA00023172"/>
    </source>
</evidence>
<dbReference type="GO" id="GO:0006310">
    <property type="term" value="P:DNA recombination"/>
    <property type="evidence" value="ECO:0007669"/>
    <property type="project" value="UniProtKB-KW"/>
</dbReference>
<sequence length="183" mass="21646">MEKVQPIRDVELIQQFKKLLKQKSLRDYMLFVVGINTGLRISDLLKLKAGDVKNKEFIVIREEKTNKPLRFPINEYLKQELENYISSMQLKDDDYLFQSRKGENRPISRIQAYRILNRTAKQLGLDEVGTHTLRKTFGYHHYKRFKDVAMLQEIFNHSSPSITLRYIGITDDEIASTIKDFYL</sequence>
<dbReference type="InterPro" id="IPR011010">
    <property type="entry name" value="DNA_brk_join_enz"/>
</dbReference>
<dbReference type="RefSeq" id="WP_013429068.1">
    <property type="nucleotide sequence ID" value="NC_014719.1"/>
</dbReference>
<organism evidence="3 4">
    <name type="scientific">Caldicellulosiruptor acetigenus (strain ATCC 700853 / DSM 12137 / I77R1B)</name>
    <name type="common">Caldicellulosiruptor kristjanssonii</name>
    <dbReference type="NCBI Taxonomy" id="632335"/>
    <lineage>
        <taxon>Bacteria</taxon>
        <taxon>Bacillati</taxon>
        <taxon>Bacillota</taxon>
        <taxon>Bacillota incertae sedis</taxon>
        <taxon>Caldicellulosiruptorales</taxon>
        <taxon>Caldicellulosiruptoraceae</taxon>
        <taxon>Caldicellulosiruptor</taxon>
    </lineage>
</organism>
<dbReference type="KEGG" id="cki:Calkr_2638"/>
<geneLocation type="plasmid" evidence="3 4">
    <name>pCALKR01</name>
</geneLocation>
<dbReference type="SUPFAM" id="SSF56349">
    <property type="entry name" value="DNA breaking-rejoining enzymes"/>
    <property type="match status" value="1"/>
</dbReference>
<dbReference type="EMBL" id="CP002327">
    <property type="protein sequence ID" value="ADQ42061.1"/>
    <property type="molecule type" value="Genomic_DNA"/>
</dbReference>
<dbReference type="GO" id="GO:0003677">
    <property type="term" value="F:DNA binding"/>
    <property type="evidence" value="ECO:0007669"/>
    <property type="project" value="InterPro"/>
</dbReference>
<dbReference type="CDD" id="cd01192">
    <property type="entry name" value="INT_C_like_3"/>
    <property type="match status" value="1"/>
</dbReference>
<dbReference type="InterPro" id="IPR013762">
    <property type="entry name" value="Integrase-like_cat_sf"/>
</dbReference>
<dbReference type="AlphaFoldDB" id="E4SAY2"/>
<reference evidence="3 4" key="2">
    <citation type="journal article" date="2011" name="J. Bacteriol.">
        <title>Complete genome sequences for the anaerobic, extremely thermophilic plant biomass-degrading bacteria Caldicellulosiruptor hydrothermalis, Caldicellulosiruptor kristjanssonii, Caldicellulosiruptor kronotskyensis, Caldicellulosiruptor owensenis, and Caldicellulosiruptor lactoaceticus.</title>
        <authorList>
            <person name="Blumer-Schuette S.E."/>
            <person name="Ozdemir I."/>
            <person name="Mistry D."/>
            <person name="Lucas S."/>
            <person name="Lapidus A."/>
            <person name="Cheng J.F."/>
            <person name="Goodwin L.A."/>
            <person name="Pitluck S."/>
            <person name="Land M.L."/>
            <person name="Hauser L.J."/>
            <person name="Woyke T."/>
            <person name="Mikhailova N."/>
            <person name="Pati A."/>
            <person name="Kyrpides N.C."/>
            <person name="Ivanova N."/>
            <person name="Detter J.C."/>
            <person name="Walston-Davenport K."/>
            <person name="Han S."/>
            <person name="Adams M.W."/>
            <person name="Kelly R.M."/>
        </authorList>
    </citation>
    <scope>NUCLEOTIDE SEQUENCE [LARGE SCALE GENOMIC DNA]</scope>
    <source>
        <strain evidence="4">ATCC 700853 / DSM 12137 / I77R1B</strain>
        <plasmid evidence="3">pCALKR01</plasmid>
    </source>
</reference>